<feature type="domain" description="Carboxylesterase type B" evidence="14">
    <location>
        <begin position="42"/>
        <end position="586"/>
    </location>
</feature>
<evidence type="ECO:0000256" key="6">
    <source>
        <dbReference type="ARBA" id="ARBA00022889"/>
    </source>
</evidence>
<dbReference type="OrthoDB" id="3200163at2759"/>
<accession>A0A8J9YYZ0</accession>
<keyword evidence="16" id="KW-1185">Reference proteome</keyword>
<keyword evidence="3" id="KW-1003">Cell membrane</keyword>
<evidence type="ECO:0000256" key="10">
    <source>
        <dbReference type="ARBA" id="ARBA00023180"/>
    </source>
</evidence>
<dbReference type="AlphaFoldDB" id="A0A8J9YYZ0"/>
<dbReference type="GO" id="GO:0007155">
    <property type="term" value="P:cell adhesion"/>
    <property type="evidence" value="ECO:0007669"/>
    <property type="project" value="UniProtKB-KW"/>
</dbReference>
<evidence type="ECO:0000259" key="14">
    <source>
        <dbReference type="Pfam" id="PF00135"/>
    </source>
</evidence>
<feature type="transmembrane region" description="Helical" evidence="12">
    <location>
        <begin position="652"/>
        <end position="674"/>
    </location>
</feature>
<evidence type="ECO:0000256" key="12">
    <source>
        <dbReference type="SAM" id="Phobius"/>
    </source>
</evidence>
<dbReference type="SUPFAM" id="SSF53474">
    <property type="entry name" value="alpha/beta-Hydrolases"/>
    <property type="match status" value="1"/>
</dbReference>
<keyword evidence="10" id="KW-0325">Glycoprotein</keyword>
<dbReference type="Gene3D" id="3.40.50.1820">
    <property type="entry name" value="alpha/beta hydrolase"/>
    <property type="match status" value="1"/>
</dbReference>
<dbReference type="InterPro" id="IPR002018">
    <property type="entry name" value="CarbesteraseB"/>
</dbReference>
<organism evidence="15 16">
    <name type="scientific">Branchiostoma lanceolatum</name>
    <name type="common">Common lancelet</name>
    <name type="synonym">Amphioxus lanceolatum</name>
    <dbReference type="NCBI Taxonomy" id="7740"/>
    <lineage>
        <taxon>Eukaryota</taxon>
        <taxon>Metazoa</taxon>
        <taxon>Chordata</taxon>
        <taxon>Cephalochordata</taxon>
        <taxon>Leptocardii</taxon>
        <taxon>Amphioxiformes</taxon>
        <taxon>Branchiostomatidae</taxon>
        <taxon>Branchiostoma</taxon>
    </lineage>
</organism>
<comment type="subcellular location">
    <subcellularLocation>
        <location evidence="1">Cell membrane</location>
        <topology evidence="1">Single-pass type I membrane protein</topology>
    </subcellularLocation>
</comment>
<evidence type="ECO:0000313" key="15">
    <source>
        <dbReference type="EMBL" id="CAH1244330.1"/>
    </source>
</evidence>
<keyword evidence="4 12" id="KW-0812">Transmembrane</keyword>
<protein>
    <submittedName>
        <fullName evidence="15">NLGN4X protein</fullName>
    </submittedName>
</protein>
<evidence type="ECO:0000256" key="1">
    <source>
        <dbReference type="ARBA" id="ARBA00004251"/>
    </source>
</evidence>
<dbReference type="Proteomes" id="UP000838412">
    <property type="component" value="Chromosome 14"/>
</dbReference>
<name>A0A8J9YYZ0_BRALA</name>
<evidence type="ECO:0000256" key="13">
    <source>
        <dbReference type="SAM" id="SignalP"/>
    </source>
</evidence>
<dbReference type="PRINTS" id="PR01090">
    <property type="entry name" value="NEUROLIGIN"/>
</dbReference>
<evidence type="ECO:0000256" key="3">
    <source>
        <dbReference type="ARBA" id="ARBA00022475"/>
    </source>
</evidence>
<keyword evidence="5 13" id="KW-0732">Signal</keyword>
<reference evidence="15" key="1">
    <citation type="submission" date="2022-01" db="EMBL/GenBank/DDBJ databases">
        <authorList>
            <person name="Braso-Vives M."/>
        </authorList>
    </citation>
    <scope>NUCLEOTIDE SEQUENCE</scope>
</reference>
<gene>
    <name evidence="15" type="primary">NLGN4X</name>
    <name evidence="15" type="ORF">BLAG_LOCUS6985</name>
</gene>
<keyword evidence="8 12" id="KW-0472">Membrane</keyword>
<proteinExistence type="inferred from homology"/>
<evidence type="ECO:0000256" key="11">
    <source>
        <dbReference type="SAM" id="MobiDB-lite"/>
    </source>
</evidence>
<keyword evidence="9" id="KW-1015">Disulfide bond</keyword>
<comment type="similarity">
    <text evidence="2">Belongs to the type-B carboxylesterase/lipase family.</text>
</comment>
<dbReference type="GO" id="GO:0005886">
    <property type="term" value="C:plasma membrane"/>
    <property type="evidence" value="ECO:0007669"/>
    <property type="project" value="UniProtKB-SubCell"/>
</dbReference>
<feature type="chain" id="PRO_5035480003" evidence="13">
    <location>
        <begin position="28"/>
        <end position="771"/>
    </location>
</feature>
<dbReference type="EMBL" id="OV696699">
    <property type="protein sequence ID" value="CAH1244330.1"/>
    <property type="molecule type" value="Genomic_DNA"/>
</dbReference>
<dbReference type="InterPro" id="IPR051093">
    <property type="entry name" value="Neuroligin/BSAL"/>
</dbReference>
<dbReference type="InterPro" id="IPR019819">
    <property type="entry name" value="Carboxylesterase_B_CS"/>
</dbReference>
<dbReference type="GO" id="GO:0007416">
    <property type="term" value="P:synapse assembly"/>
    <property type="evidence" value="ECO:0007669"/>
    <property type="project" value="UniProtKB-ARBA"/>
</dbReference>
<evidence type="ECO:0000256" key="8">
    <source>
        <dbReference type="ARBA" id="ARBA00023136"/>
    </source>
</evidence>
<evidence type="ECO:0000256" key="7">
    <source>
        <dbReference type="ARBA" id="ARBA00022989"/>
    </source>
</evidence>
<keyword evidence="7 12" id="KW-1133">Transmembrane helix</keyword>
<dbReference type="InterPro" id="IPR000460">
    <property type="entry name" value="Nlgn"/>
</dbReference>
<feature type="compositionally biased region" description="Basic and acidic residues" evidence="11">
    <location>
        <begin position="710"/>
        <end position="723"/>
    </location>
</feature>
<keyword evidence="6" id="KW-0130">Cell adhesion</keyword>
<dbReference type="Pfam" id="PF00135">
    <property type="entry name" value="COesterase"/>
    <property type="match status" value="1"/>
</dbReference>
<evidence type="ECO:0000313" key="16">
    <source>
        <dbReference type="Proteomes" id="UP000838412"/>
    </source>
</evidence>
<dbReference type="FunFam" id="3.40.50.1820:FF:000505">
    <property type="entry name" value="Uncharacterized protein"/>
    <property type="match status" value="1"/>
</dbReference>
<evidence type="ECO:0000256" key="2">
    <source>
        <dbReference type="ARBA" id="ARBA00005964"/>
    </source>
</evidence>
<feature type="signal peptide" evidence="13">
    <location>
        <begin position="1"/>
        <end position="27"/>
    </location>
</feature>
<evidence type="ECO:0000256" key="4">
    <source>
        <dbReference type="ARBA" id="ARBA00022692"/>
    </source>
</evidence>
<dbReference type="InterPro" id="IPR029058">
    <property type="entry name" value="AB_hydrolase_fold"/>
</dbReference>
<dbReference type="GO" id="GO:0042043">
    <property type="term" value="F:neurexin family protein binding"/>
    <property type="evidence" value="ECO:0007669"/>
    <property type="project" value="InterPro"/>
</dbReference>
<evidence type="ECO:0000256" key="5">
    <source>
        <dbReference type="ARBA" id="ARBA00022729"/>
    </source>
</evidence>
<dbReference type="PANTHER" id="PTHR43903">
    <property type="entry name" value="NEUROLIGIN"/>
    <property type="match status" value="1"/>
</dbReference>
<evidence type="ECO:0000256" key="9">
    <source>
        <dbReference type="ARBA" id="ARBA00023157"/>
    </source>
</evidence>
<sequence length="771" mass="85391">MSHLPDKLSLPFVVLLSIVCTAPMVHTREPVVRIGGGEDSPTLRGTLVNLDNSDTELVPVEKYLGIPYAEPPTGMYRFKQAKLQAPNWTGARNATSFGPACMQAVRKTTMTTPSWTRQQVASMQPYLQTLNEDCLFLNIYRPINKDGSEMRNRTVMVFIHGGWWSTGTGSMYNGTMLASYGKVIVVTFNYRLGIFGFLSTEDSNAQGNYGLSDQIKALEWVNSYISFFGGNPHNIVIFGSGTGAASVHLLMLSPKARNKFRRGISMSGSALATWAMSRNGRVYATAAAKQVGCDNSDTKTMVDCLRGKSADVLANISTSIVEPSRYYFAFAPVVDYLIIPNDPTRLTTKNMSNLPHDYMVGVTESDGFMYVDGVKGVGDDGINKDDFEGLVDNFVQQVFQSRQPEIKDAVTFSYTDWSDRNNDIKRRKSTVALFTDYFFVQPAVTTLNAIAPVLKGNTYFYAFLYRGEVGFGPDWAAAVHGEELPFIFGAPVGTQLGKGALYSFSNFTNQDNMYSVALMTYWTNFAKTGNPNLPEGQSQSFMHQAMNVFKDKTWPPYNGDFGYLYVGKNAAKTDRKYYRAAKVAFWVDWVPHIAEPRNDTDIRVNHVIAYPPMKCPVVPTSATEAAWTPKYPMPEIVNVGPPKPQESNSSRLSFTISIGIVLFVVNLIVFSMWLKWKKKMKKEEKASKALTSATEANGQPRLQEIEEAVVEERSPSCRTRSEESTEALLEPGPGGRAEGEREPTPSPDSGIKTPLNSSNDISGITEDAIRL</sequence>
<dbReference type="PROSITE" id="PS00941">
    <property type="entry name" value="CARBOXYLESTERASE_B_2"/>
    <property type="match status" value="1"/>
</dbReference>
<feature type="region of interest" description="Disordered" evidence="11">
    <location>
        <begin position="708"/>
        <end position="771"/>
    </location>
</feature>